<keyword evidence="4" id="KW-1185">Reference proteome</keyword>
<protein>
    <submittedName>
        <fullName evidence="3">Uncharacterized protein</fullName>
    </submittedName>
</protein>
<evidence type="ECO:0000256" key="2">
    <source>
        <dbReference type="SAM" id="Phobius"/>
    </source>
</evidence>
<sequence length="226" mass="25449">MSEKFQNSLILVGIVSIAFHLLSTLRYRGSNLFIRPSGRLRPTRAWSGLPCGSLMDRTPFCFCPRWHAKFPYTDQHLACNLCLSPDLREDNCEACKSFRSKKTLRDRRAQRLEMASKSTERLDVEEEEIMQMAVSVRGSDSEQESEEDRPFTAGQHVSTPAPVPAKPKHKALGIPLPEGHGSIRKKTFGDQPTTSTPKKATPPKPSDSRRCSLSEPIKHRSFESKP</sequence>
<organism evidence="3 4">
    <name type="scientific">Pleurodeles waltl</name>
    <name type="common">Iberian ribbed newt</name>
    <dbReference type="NCBI Taxonomy" id="8319"/>
    <lineage>
        <taxon>Eukaryota</taxon>
        <taxon>Metazoa</taxon>
        <taxon>Chordata</taxon>
        <taxon>Craniata</taxon>
        <taxon>Vertebrata</taxon>
        <taxon>Euteleostomi</taxon>
        <taxon>Amphibia</taxon>
        <taxon>Batrachia</taxon>
        <taxon>Caudata</taxon>
        <taxon>Salamandroidea</taxon>
        <taxon>Salamandridae</taxon>
        <taxon>Pleurodelinae</taxon>
        <taxon>Pleurodeles</taxon>
    </lineage>
</organism>
<dbReference type="Proteomes" id="UP001066276">
    <property type="component" value="Chromosome 9"/>
</dbReference>
<evidence type="ECO:0000313" key="3">
    <source>
        <dbReference type="EMBL" id="KAJ1105684.1"/>
    </source>
</evidence>
<accession>A0AAV7MRH1</accession>
<keyword evidence="2" id="KW-0812">Transmembrane</keyword>
<keyword evidence="2" id="KW-1133">Transmembrane helix</keyword>
<dbReference type="EMBL" id="JANPWB010000013">
    <property type="protein sequence ID" value="KAJ1105684.1"/>
    <property type="molecule type" value="Genomic_DNA"/>
</dbReference>
<proteinExistence type="predicted"/>
<feature type="region of interest" description="Disordered" evidence="1">
    <location>
        <begin position="134"/>
        <end position="226"/>
    </location>
</feature>
<feature type="compositionally biased region" description="Basic and acidic residues" evidence="1">
    <location>
        <begin position="206"/>
        <end position="226"/>
    </location>
</feature>
<name>A0AAV7MRH1_PLEWA</name>
<gene>
    <name evidence="3" type="ORF">NDU88_003089</name>
</gene>
<feature type="transmembrane region" description="Helical" evidence="2">
    <location>
        <begin position="6"/>
        <end position="25"/>
    </location>
</feature>
<keyword evidence="2" id="KW-0472">Membrane</keyword>
<evidence type="ECO:0000256" key="1">
    <source>
        <dbReference type="SAM" id="MobiDB-lite"/>
    </source>
</evidence>
<evidence type="ECO:0000313" key="4">
    <source>
        <dbReference type="Proteomes" id="UP001066276"/>
    </source>
</evidence>
<comment type="caution">
    <text evidence="3">The sequence shown here is derived from an EMBL/GenBank/DDBJ whole genome shotgun (WGS) entry which is preliminary data.</text>
</comment>
<dbReference type="AlphaFoldDB" id="A0AAV7MRH1"/>
<reference evidence="3" key="1">
    <citation type="journal article" date="2022" name="bioRxiv">
        <title>Sequencing and chromosome-scale assembly of the giantPleurodeles waltlgenome.</title>
        <authorList>
            <person name="Brown T."/>
            <person name="Elewa A."/>
            <person name="Iarovenko S."/>
            <person name="Subramanian E."/>
            <person name="Araus A.J."/>
            <person name="Petzold A."/>
            <person name="Susuki M."/>
            <person name="Suzuki K.-i.T."/>
            <person name="Hayashi T."/>
            <person name="Toyoda A."/>
            <person name="Oliveira C."/>
            <person name="Osipova E."/>
            <person name="Leigh N.D."/>
            <person name="Simon A."/>
            <person name="Yun M.H."/>
        </authorList>
    </citation>
    <scope>NUCLEOTIDE SEQUENCE</scope>
    <source>
        <strain evidence="3">20211129_DDA</strain>
        <tissue evidence="3">Liver</tissue>
    </source>
</reference>